<dbReference type="RefSeq" id="XP_023653156.1">
    <property type="nucleotide sequence ID" value="XM_023797388.2"/>
</dbReference>
<evidence type="ECO:0000256" key="3">
    <source>
        <dbReference type="ARBA" id="ARBA00022723"/>
    </source>
</evidence>
<evidence type="ECO:0000256" key="2">
    <source>
        <dbReference type="ARBA" id="ARBA00022670"/>
    </source>
</evidence>
<evidence type="ECO:0000256" key="1">
    <source>
        <dbReference type="ARBA" id="ARBA00010370"/>
    </source>
</evidence>
<keyword evidence="14" id="KW-0732">Signal</keyword>
<keyword evidence="6 10" id="KW-0106">Calcium</keyword>
<dbReference type="RefSeq" id="XP_072554030.1">
    <property type="nucleotide sequence ID" value="XM_072697929.1"/>
</dbReference>
<dbReference type="OrthoDB" id="406838at2759"/>
<dbReference type="SUPFAM" id="SSF50923">
    <property type="entry name" value="Hemopexin-like domain"/>
    <property type="match status" value="1"/>
</dbReference>
<dbReference type="PRINTS" id="PR00138">
    <property type="entry name" value="MATRIXIN"/>
</dbReference>
<dbReference type="SUPFAM" id="SSF47090">
    <property type="entry name" value="PGBD-like"/>
    <property type="match status" value="1"/>
</dbReference>
<dbReference type="CTD" id="100322027"/>
<feature type="active site" evidence="8">
    <location>
        <position position="248"/>
    </location>
</feature>
<dbReference type="InterPro" id="IPR021190">
    <property type="entry name" value="Pept_M10A"/>
</dbReference>
<dbReference type="InterPro" id="IPR033739">
    <property type="entry name" value="M10A_MMP"/>
</dbReference>
<feature type="binding site" evidence="10">
    <location>
        <position position="227"/>
    </location>
    <ligand>
        <name>Ca(2+)</name>
        <dbReference type="ChEBI" id="CHEBI:29108"/>
        <label>1</label>
    </ligand>
</feature>
<dbReference type="Proteomes" id="UP000261540">
    <property type="component" value="Unplaced"/>
</dbReference>
<evidence type="ECO:0000256" key="6">
    <source>
        <dbReference type="ARBA" id="ARBA00022837"/>
    </source>
</evidence>
<feature type="binding site" evidence="10">
    <location>
        <position position="222"/>
    </location>
    <ligand>
        <name>Zn(2+)</name>
        <dbReference type="ChEBI" id="CHEBI:29105"/>
        <label>1</label>
    </ligand>
</feature>
<feature type="compositionally biased region" description="Basic and acidic residues" evidence="13">
    <location>
        <begin position="533"/>
        <end position="547"/>
    </location>
</feature>
<dbReference type="GO" id="GO:0004222">
    <property type="term" value="F:metalloendopeptidase activity"/>
    <property type="evidence" value="ECO:0007669"/>
    <property type="project" value="InterPro"/>
</dbReference>
<feature type="binding site" evidence="10">
    <location>
        <position position="336"/>
    </location>
    <ligand>
        <name>Ca(2+)</name>
        <dbReference type="ChEBI" id="CHEBI:29108"/>
        <label>4</label>
    </ligand>
</feature>
<organism evidence="16 17">
    <name type="scientific">Paramormyrops kingsleyae</name>
    <dbReference type="NCBI Taxonomy" id="1676925"/>
    <lineage>
        <taxon>Eukaryota</taxon>
        <taxon>Metazoa</taxon>
        <taxon>Chordata</taxon>
        <taxon>Craniata</taxon>
        <taxon>Vertebrata</taxon>
        <taxon>Euteleostomi</taxon>
        <taxon>Actinopterygii</taxon>
        <taxon>Neopterygii</taxon>
        <taxon>Teleostei</taxon>
        <taxon>Osteoglossocephala</taxon>
        <taxon>Osteoglossomorpha</taxon>
        <taxon>Osteoglossiformes</taxon>
        <taxon>Mormyridae</taxon>
        <taxon>Paramormyrops</taxon>
    </lineage>
</organism>
<keyword evidence="7" id="KW-0482">Metalloprotease</keyword>
<dbReference type="PROSITE" id="PS51642">
    <property type="entry name" value="HEMOPEXIN_2"/>
    <property type="match status" value="3"/>
</dbReference>
<dbReference type="Pfam" id="PF00045">
    <property type="entry name" value="Hemopexin"/>
    <property type="match status" value="2"/>
</dbReference>
<feature type="modified residue" description="Phosphotyrosine; by PKDCC" evidence="11">
    <location>
        <position position="415"/>
    </location>
</feature>
<dbReference type="RefSeq" id="XP_023653158.1">
    <property type="nucleotide sequence ID" value="XM_023797390.2"/>
</dbReference>
<feature type="repeat" description="Hemopexin" evidence="12">
    <location>
        <begin position="380"/>
        <end position="426"/>
    </location>
</feature>
<evidence type="ECO:0000256" key="5">
    <source>
        <dbReference type="ARBA" id="ARBA00022833"/>
    </source>
</evidence>
<dbReference type="SMART" id="SM00120">
    <property type="entry name" value="HX"/>
    <property type="match status" value="3"/>
</dbReference>
<feature type="domain" description="Peptidase metallopeptidase" evidence="15">
    <location>
        <begin position="127"/>
        <end position="295"/>
    </location>
</feature>
<evidence type="ECO:0000256" key="4">
    <source>
        <dbReference type="ARBA" id="ARBA00022801"/>
    </source>
</evidence>
<evidence type="ECO:0000256" key="11">
    <source>
        <dbReference type="PIRSR" id="PIRSR621190-4"/>
    </source>
</evidence>
<dbReference type="SMART" id="SM00235">
    <property type="entry name" value="ZnMc"/>
    <property type="match status" value="1"/>
</dbReference>
<dbReference type="FunFam" id="3.40.390.10:FF:000070">
    <property type="entry name" value="Matrix metallopeptidase 25b"/>
    <property type="match status" value="1"/>
</dbReference>
<feature type="binding site" evidence="10">
    <location>
        <position position="193"/>
    </location>
    <ligand>
        <name>Zn(2+)</name>
        <dbReference type="ChEBI" id="CHEBI:29105"/>
        <label>1</label>
    </ligand>
</feature>
<dbReference type="GO" id="GO:0006508">
    <property type="term" value="P:proteolysis"/>
    <property type="evidence" value="ECO:0007669"/>
    <property type="project" value="UniProtKB-KW"/>
</dbReference>
<dbReference type="GO" id="GO:0030574">
    <property type="term" value="P:collagen catabolic process"/>
    <property type="evidence" value="ECO:0007669"/>
    <property type="project" value="TreeGrafter"/>
</dbReference>
<accession>A0A3B3Q504</accession>
<feature type="binding site" evidence="10">
    <location>
        <position position="201"/>
    </location>
    <ligand>
        <name>Ca(2+)</name>
        <dbReference type="ChEBI" id="CHEBI:29108"/>
        <label>3</label>
    </ligand>
</feature>
<dbReference type="GO" id="GO:0008270">
    <property type="term" value="F:zinc ion binding"/>
    <property type="evidence" value="ECO:0007669"/>
    <property type="project" value="InterPro"/>
</dbReference>
<dbReference type="InterPro" id="IPR018487">
    <property type="entry name" value="Hemopexin-like_repeat"/>
</dbReference>
<feature type="binding site" evidence="10">
    <location>
        <position position="195"/>
    </location>
    <ligand>
        <name>Zn(2+)</name>
        <dbReference type="ChEBI" id="CHEBI:29105"/>
        <label>1</label>
    </ligand>
</feature>
<dbReference type="GeneID" id="111836282"/>
<evidence type="ECO:0000256" key="12">
    <source>
        <dbReference type="PROSITE-ProRule" id="PRU01011"/>
    </source>
</evidence>
<feature type="binding site" evidence="10">
    <location>
        <position position="265"/>
    </location>
    <ligand>
        <name>Zn(2+)</name>
        <dbReference type="ChEBI" id="CHEBI:29105"/>
        <label>2</label>
        <note>catalytic</note>
    </ligand>
</feature>
<evidence type="ECO:0000256" key="14">
    <source>
        <dbReference type="SAM" id="SignalP"/>
    </source>
</evidence>
<keyword evidence="3 9" id="KW-0479">Metal-binding</keyword>
<dbReference type="KEGG" id="pki:111836282"/>
<feature type="signal peptide" evidence="14">
    <location>
        <begin position="1"/>
        <end position="19"/>
    </location>
</feature>
<evidence type="ECO:0000256" key="10">
    <source>
        <dbReference type="PIRSR" id="PIRSR621190-2"/>
    </source>
</evidence>
<sequence length="592" mass="66535">MRVMVWGLRLLYVCKLVEAFPISPLHPTIQTSSSSAFVSPTEDESTELVDWLTRYGYLPPSDPSTGQLQAWTAVTQALRTMQNFAGLNVTGAVDKDTLDLMRQPRCSLPDEDKEQDPLHAGRHRERRGVTWTYRNINWRLRSYPTPSALSRETIRSLVFYALKVWAEPIPLEFHEVGSPVGADLLVDFLHGSHGDGFPFDGPGGSVGHAFFPSDPDRAGAVHLDSQEDWAFRQPPSEGIDLFTVLVHEFGHALGLSHSSSKRSVMRPYYHGSLGDALDFTLSSLDREQITKLYGNRDNHLAIDSTDTALQPHFRRREQYITEQQRNTFDRCATSFDAVAKIRGETFFFKGLSMWRVSRGGLVSGKPAVLRQMWRGLPPSLASLQAVLERQSDHAIVFISGPQYWLFKDLSLQEGYPRPLSDLGAGGQEVEQGLVWDMEKGTVWGNREAENNREENGEIWKELLRKGVNGITTDEDGSINIFRGQLYWKFPYPGSSPGAGFPRSLATDWLDCPQPFSSAPGSFSFSQPTGNEFHGVERDREVDQEDRRHSGKKTRGKNVLEQWACPCLNSGVPGVDLMWCKMSLVLPLLLPYF</sequence>
<dbReference type="AlphaFoldDB" id="A0A3B3Q504"/>
<dbReference type="PANTHER" id="PTHR10201">
    <property type="entry name" value="MATRIX METALLOPROTEINASE"/>
    <property type="match status" value="1"/>
</dbReference>
<feature type="binding site" evidence="10">
    <location>
        <position position="200"/>
    </location>
    <ligand>
        <name>Ca(2+)</name>
        <dbReference type="ChEBI" id="CHEBI:29108"/>
        <label>3</label>
    </ligand>
</feature>
<keyword evidence="5 9" id="KW-0862">Zinc</keyword>
<evidence type="ECO:0000256" key="8">
    <source>
        <dbReference type="PIRSR" id="PIRSR001191-1"/>
    </source>
</evidence>
<reference evidence="16" key="1">
    <citation type="submission" date="2025-08" db="UniProtKB">
        <authorList>
            <consortium name="Ensembl"/>
        </authorList>
    </citation>
    <scope>IDENTIFICATION</scope>
</reference>
<evidence type="ECO:0000256" key="13">
    <source>
        <dbReference type="SAM" id="MobiDB-lite"/>
    </source>
</evidence>
<dbReference type="PANTHER" id="PTHR10201:SF224">
    <property type="entry name" value="MATRIX METALLOPEPTIDASE 17B"/>
    <property type="match status" value="1"/>
</dbReference>
<evidence type="ECO:0000259" key="15">
    <source>
        <dbReference type="SMART" id="SM00235"/>
    </source>
</evidence>
<feature type="binding site" description="in inhibited form" evidence="10">
    <location>
        <position position="106"/>
    </location>
    <ligand>
        <name>Zn(2+)</name>
        <dbReference type="ChEBI" id="CHEBI:29105"/>
        <label>2</label>
        <note>catalytic</note>
    </ligand>
</feature>
<evidence type="ECO:0000313" key="16">
    <source>
        <dbReference type="Ensembl" id="ENSPKIP00000001687.1"/>
    </source>
</evidence>
<evidence type="ECO:0000256" key="7">
    <source>
        <dbReference type="ARBA" id="ARBA00023049"/>
    </source>
</evidence>
<name>A0A3B3Q504_9TELE</name>
<dbReference type="GeneTree" id="ENSGT00940000159799"/>
<dbReference type="CDD" id="cd04278">
    <property type="entry name" value="ZnMc_MMP"/>
    <property type="match status" value="1"/>
</dbReference>
<feature type="binding site" evidence="9">
    <location>
        <position position="251"/>
    </location>
    <ligand>
        <name>Zn(2+)</name>
        <dbReference type="ChEBI" id="CHEBI:29105"/>
        <label>2</label>
        <note>catalytic</note>
    </ligand>
</feature>
<reference evidence="16" key="2">
    <citation type="submission" date="2025-09" db="UniProtKB">
        <authorList>
            <consortium name="Ensembl"/>
        </authorList>
    </citation>
    <scope>IDENTIFICATION</scope>
</reference>
<comment type="cofactor">
    <cofactor evidence="10">
        <name>Ca(2+)</name>
        <dbReference type="ChEBI" id="CHEBI:29108"/>
    </cofactor>
    <text evidence="10">Can bind about 5 Ca(2+) ions per subunit.</text>
</comment>
<feature type="repeat" description="Hemopexin" evidence="12">
    <location>
        <begin position="332"/>
        <end position="376"/>
    </location>
</feature>
<dbReference type="GO" id="GO:0005615">
    <property type="term" value="C:extracellular space"/>
    <property type="evidence" value="ECO:0007669"/>
    <property type="project" value="TreeGrafter"/>
</dbReference>
<comment type="similarity">
    <text evidence="1">Belongs to the peptidase M10A family.</text>
</comment>
<evidence type="ECO:0000313" key="17">
    <source>
        <dbReference type="Proteomes" id="UP000261540"/>
    </source>
</evidence>
<dbReference type="Gene3D" id="3.40.390.10">
    <property type="entry name" value="Collagenase (Catalytic Domain)"/>
    <property type="match status" value="1"/>
</dbReference>
<protein>
    <submittedName>
        <fullName evidence="16">Matrix metallopeptidase 17b</fullName>
    </submittedName>
</protein>
<keyword evidence="17" id="KW-1185">Reference proteome</keyword>
<dbReference type="Gene3D" id="2.110.10.10">
    <property type="entry name" value="Hemopexin-like domain"/>
    <property type="match status" value="1"/>
</dbReference>
<dbReference type="Ensembl" id="ENSPKIT00000025613.1">
    <property type="protein sequence ID" value="ENSPKIP00000001687.1"/>
    <property type="gene ID" value="ENSPKIG00000019891.1"/>
</dbReference>
<dbReference type="GO" id="GO:0031012">
    <property type="term" value="C:extracellular matrix"/>
    <property type="evidence" value="ECO:0007669"/>
    <property type="project" value="InterPro"/>
</dbReference>
<dbReference type="STRING" id="1676925.ENSPKIP00000001687"/>
<keyword evidence="4" id="KW-0378">Hydrolase</keyword>
<dbReference type="InterPro" id="IPR001818">
    <property type="entry name" value="Pept_M10_metallopeptidase"/>
</dbReference>
<dbReference type="InterPro" id="IPR036365">
    <property type="entry name" value="PGBD-like_sf"/>
</dbReference>
<evidence type="ECO:0000256" key="9">
    <source>
        <dbReference type="PIRSR" id="PIRSR001191-2"/>
    </source>
</evidence>
<dbReference type="GO" id="GO:0001755">
    <property type="term" value="P:neural crest cell migration"/>
    <property type="evidence" value="ECO:0007669"/>
    <property type="project" value="Ensembl"/>
</dbReference>
<dbReference type="Pfam" id="PF00413">
    <property type="entry name" value="Peptidase_M10"/>
    <property type="match status" value="1"/>
</dbReference>
<dbReference type="InterPro" id="IPR036375">
    <property type="entry name" value="Hemopexin-like_dom_sf"/>
</dbReference>
<feature type="binding site" evidence="10">
    <location>
        <position position="183"/>
    </location>
    <ligand>
        <name>Ca(2+)</name>
        <dbReference type="ChEBI" id="CHEBI:29108"/>
        <label>2</label>
    </ligand>
</feature>
<dbReference type="InterPro" id="IPR006026">
    <property type="entry name" value="Peptidase_Metallo"/>
</dbReference>
<proteinExistence type="inferred from homology"/>
<feature type="repeat" description="Hemopexin" evidence="12">
    <location>
        <begin position="464"/>
        <end position="511"/>
    </location>
</feature>
<dbReference type="SUPFAM" id="SSF55486">
    <property type="entry name" value="Metalloproteases ('zincins'), catalytic domain"/>
    <property type="match status" value="1"/>
</dbReference>
<feature type="binding site" evidence="9">
    <location>
        <position position="247"/>
    </location>
    <ligand>
        <name>Zn(2+)</name>
        <dbReference type="ChEBI" id="CHEBI:29105"/>
        <label>2</label>
        <note>catalytic</note>
    </ligand>
</feature>
<feature type="binding site" evidence="10">
    <location>
        <position position="227"/>
    </location>
    <ligand>
        <name>Ca(2+)</name>
        <dbReference type="ChEBI" id="CHEBI:29108"/>
        <label>3</label>
    </ligand>
</feature>
<dbReference type="InterPro" id="IPR024079">
    <property type="entry name" value="MetalloPept_cat_dom_sf"/>
</dbReference>
<dbReference type="PIRSF" id="PIRSF001191">
    <property type="entry name" value="Peptidase_M10A_matrix"/>
    <property type="match status" value="1"/>
</dbReference>
<feature type="binding site" evidence="9">
    <location>
        <position position="257"/>
    </location>
    <ligand>
        <name>Zn(2+)</name>
        <dbReference type="ChEBI" id="CHEBI:29105"/>
        <label>2</label>
        <note>catalytic</note>
    </ligand>
</feature>
<dbReference type="InterPro" id="IPR002477">
    <property type="entry name" value="Peptidoglycan-bd-like"/>
</dbReference>
<feature type="binding site" evidence="10">
    <location>
        <position position="208"/>
    </location>
    <ligand>
        <name>Zn(2+)</name>
        <dbReference type="ChEBI" id="CHEBI:29105"/>
        <label>1</label>
    </ligand>
</feature>
<feature type="chain" id="PRO_5017486484" evidence="14">
    <location>
        <begin position="20"/>
        <end position="592"/>
    </location>
</feature>
<dbReference type="GO" id="GO:0030198">
    <property type="term" value="P:extracellular matrix organization"/>
    <property type="evidence" value="ECO:0007669"/>
    <property type="project" value="TreeGrafter"/>
</dbReference>
<dbReference type="Pfam" id="PF01471">
    <property type="entry name" value="PG_binding_1"/>
    <property type="match status" value="1"/>
</dbReference>
<feature type="binding site" evidence="10">
    <location>
        <position position="224"/>
    </location>
    <ligand>
        <name>Ca(2+)</name>
        <dbReference type="ChEBI" id="CHEBI:29108"/>
        <label>3</label>
    </ligand>
</feature>
<feature type="region of interest" description="Disordered" evidence="13">
    <location>
        <begin position="520"/>
        <end position="553"/>
    </location>
</feature>
<comment type="cofactor">
    <cofactor evidence="10">
        <name>Zn(2+)</name>
        <dbReference type="ChEBI" id="CHEBI:29105"/>
    </cofactor>
    <text evidence="10">Binds 2 Zn(2+) ions per subunit.</text>
</comment>
<keyword evidence="2" id="KW-0645">Protease</keyword>